<keyword evidence="3" id="KW-0560">Oxidoreductase</keyword>
<proteinExistence type="predicted"/>
<dbReference type="InterPro" id="IPR036188">
    <property type="entry name" value="FAD/NAD-bd_sf"/>
</dbReference>
<evidence type="ECO:0000259" key="5">
    <source>
        <dbReference type="Pfam" id="PF01494"/>
    </source>
</evidence>
<sequence length="95" mass="10749">KWDNHPHITLIGDAAHVMSPFAGEGVNMALYDAYLLAKSIERNEDLQTALKQYEEAMYESSAPRAQESQDNLELMFSQNSAQKFGDFFNQAFDEA</sequence>
<dbReference type="InterPro" id="IPR002938">
    <property type="entry name" value="FAD-bd"/>
</dbReference>
<protein>
    <submittedName>
        <fullName evidence="6">Tetracycline resistance protein</fullName>
    </submittedName>
</protein>
<dbReference type="PRINTS" id="PR00420">
    <property type="entry name" value="RNGMNOXGNASE"/>
</dbReference>
<reference evidence="6 7" key="1">
    <citation type="submission" date="2017-04" db="EMBL/GenBank/DDBJ databases">
        <title>Kefir bacterial isolates.</title>
        <authorList>
            <person name="Kim Y."/>
            <person name="Blasche S."/>
            <person name="Patil K.R."/>
        </authorList>
    </citation>
    <scope>NUCLEOTIDE SEQUENCE [LARGE SCALE GENOMIC DNA]</scope>
    <source>
        <strain evidence="6 7">OG2</strain>
    </source>
</reference>
<evidence type="ECO:0000256" key="1">
    <source>
        <dbReference type="ARBA" id="ARBA00022630"/>
    </source>
</evidence>
<evidence type="ECO:0000313" key="6">
    <source>
        <dbReference type="EMBL" id="PAK91480.1"/>
    </source>
</evidence>
<dbReference type="Pfam" id="PF01494">
    <property type="entry name" value="FAD_binding_3"/>
    <property type="match status" value="1"/>
</dbReference>
<dbReference type="PANTHER" id="PTHR46972:SF1">
    <property type="entry name" value="FAD DEPENDENT OXIDOREDUCTASE DOMAIN-CONTAINING PROTEIN"/>
    <property type="match status" value="1"/>
</dbReference>
<comment type="caution">
    <text evidence="6">The sequence shown here is derived from an EMBL/GenBank/DDBJ whole genome shotgun (WGS) entry which is preliminary data.</text>
</comment>
<evidence type="ECO:0000256" key="2">
    <source>
        <dbReference type="ARBA" id="ARBA00022827"/>
    </source>
</evidence>
<evidence type="ECO:0000256" key="4">
    <source>
        <dbReference type="ARBA" id="ARBA00023033"/>
    </source>
</evidence>
<accession>A0A269Z1K7</accession>
<name>A0A269Z1K7_9MICO</name>
<gene>
    <name evidence="6" type="ORF">B8X04_17555</name>
</gene>
<dbReference type="PANTHER" id="PTHR46972">
    <property type="entry name" value="MONOOXYGENASE ASQM-RELATED"/>
    <property type="match status" value="1"/>
</dbReference>
<dbReference type="EMBL" id="NCWY01000118">
    <property type="protein sequence ID" value="PAK91480.1"/>
    <property type="molecule type" value="Genomic_DNA"/>
</dbReference>
<dbReference type="AlphaFoldDB" id="A0A269Z1K7"/>
<dbReference type="GO" id="GO:0071949">
    <property type="term" value="F:FAD binding"/>
    <property type="evidence" value="ECO:0007669"/>
    <property type="project" value="InterPro"/>
</dbReference>
<dbReference type="SUPFAM" id="SSF51905">
    <property type="entry name" value="FAD/NAD(P)-binding domain"/>
    <property type="match status" value="1"/>
</dbReference>
<feature type="non-terminal residue" evidence="6">
    <location>
        <position position="1"/>
    </location>
</feature>
<dbReference type="GO" id="GO:0004497">
    <property type="term" value="F:monooxygenase activity"/>
    <property type="evidence" value="ECO:0007669"/>
    <property type="project" value="UniProtKB-KW"/>
</dbReference>
<dbReference type="Gene3D" id="3.50.50.60">
    <property type="entry name" value="FAD/NAD(P)-binding domain"/>
    <property type="match status" value="1"/>
</dbReference>
<keyword evidence="2" id="KW-0274">FAD</keyword>
<dbReference type="RefSeq" id="WP_176472535.1">
    <property type="nucleotide sequence ID" value="NZ_NCWY01000118.1"/>
</dbReference>
<organism evidence="6 7">
    <name type="scientific">Brevibacterium casei</name>
    <dbReference type="NCBI Taxonomy" id="33889"/>
    <lineage>
        <taxon>Bacteria</taxon>
        <taxon>Bacillati</taxon>
        <taxon>Actinomycetota</taxon>
        <taxon>Actinomycetes</taxon>
        <taxon>Micrococcales</taxon>
        <taxon>Brevibacteriaceae</taxon>
        <taxon>Brevibacterium</taxon>
    </lineage>
</organism>
<keyword evidence="1" id="KW-0285">Flavoprotein</keyword>
<dbReference type="Proteomes" id="UP000216867">
    <property type="component" value="Unassembled WGS sequence"/>
</dbReference>
<evidence type="ECO:0000256" key="3">
    <source>
        <dbReference type="ARBA" id="ARBA00023002"/>
    </source>
</evidence>
<feature type="domain" description="FAD-binding" evidence="5">
    <location>
        <begin position="8"/>
        <end position="41"/>
    </location>
</feature>
<evidence type="ECO:0000313" key="7">
    <source>
        <dbReference type="Proteomes" id="UP000216867"/>
    </source>
</evidence>
<keyword evidence="4" id="KW-0503">Monooxygenase</keyword>